<name>A0ABW7MLB5_9FLAO</name>
<evidence type="ECO:0000256" key="1">
    <source>
        <dbReference type="SAM" id="SignalP"/>
    </source>
</evidence>
<dbReference type="Proteomes" id="UP001610104">
    <property type="component" value="Unassembled WGS sequence"/>
</dbReference>
<protein>
    <submittedName>
        <fullName evidence="3">MbnP family protein</fullName>
    </submittedName>
</protein>
<dbReference type="InterPro" id="IPR046863">
    <property type="entry name" value="MbnP-like_dom"/>
</dbReference>
<dbReference type="PROSITE" id="PS51257">
    <property type="entry name" value="PROKAR_LIPOPROTEIN"/>
    <property type="match status" value="1"/>
</dbReference>
<reference evidence="3 4" key="1">
    <citation type="submission" date="2024-02" db="EMBL/GenBank/DDBJ databases">
        <title>A Gaetbulibacter species isolated from tidal flats and genomic insights of their niches.</title>
        <authorList>
            <person name="Ye Y."/>
        </authorList>
    </citation>
    <scope>NUCLEOTIDE SEQUENCE [LARGE SCALE GENOMIC DNA]</scope>
    <source>
        <strain evidence="3 4">KEM-8</strain>
    </source>
</reference>
<feature type="domain" description="Copper-binding protein MbnP-like" evidence="2">
    <location>
        <begin position="28"/>
        <end position="224"/>
    </location>
</feature>
<dbReference type="RefSeq" id="WP_395436898.1">
    <property type="nucleotide sequence ID" value="NZ_JBAWKC010000001.1"/>
</dbReference>
<evidence type="ECO:0000313" key="4">
    <source>
        <dbReference type="Proteomes" id="UP001610104"/>
    </source>
</evidence>
<sequence>MKKLIAVSFFMIALLACQSDDQAIKSEATISFNFSHNWDGTMVSNSDFNNIQYTNAHGDILSIERLRYLISKITFHKSNGEKIVLDGYNLVDVTNGTHLSFSSKTTIPTGNYSNVSFLFGFDNEDNISGAYPDLNSASWNVPEMLGGGYHFMQLEGKYINEQSEEIGYAYHAIRAVDNSDPDNLIFQDTFIEVNLGSVMISNDTSFNIEMNIAEWFKNPNTWDLNLLYNSLMPNFNAQVMMYENGKNAFSLESVSPEND</sequence>
<gene>
    <name evidence="3" type="ORF">V8G56_02570</name>
</gene>
<keyword evidence="4" id="KW-1185">Reference proteome</keyword>
<keyword evidence="1" id="KW-0732">Signal</keyword>
<dbReference type="Pfam" id="PF20243">
    <property type="entry name" value="MbnP"/>
    <property type="match status" value="1"/>
</dbReference>
<dbReference type="EMBL" id="JBAWKC010000001">
    <property type="protein sequence ID" value="MFH6767606.1"/>
    <property type="molecule type" value="Genomic_DNA"/>
</dbReference>
<feature type="signal peptide" evidence="1">
    <location>
        <begin position="1"/>
        <end position="19"/>
    </location>
</feature>
<organism evidence="3 4">
    <name type="scientific">Gaetbulibacter aquiaggeris</name>
    <dbReference type="NCBI Taxonomy" id="1735373"/>
    <lineage>
        <taxon>Bacteria</taxon>
        <taxon>Pseudomonadati</taxon>
        <taxon>Bacteroidota</taxon>
        <taxon>Flavobacteriia</taxon>
        <taxon>Flavobacteriales</taxon>
        <taxon>Flavobacteriaceae</taxon>
        <taxon>Gaetbulibacter</taxon>
    </lineage>
</organism>
<evidence type="ECO:0000313" key="3">
    <source>
        <dbReference type="EMBL" id="MFH6767606.1"/>
    </source>
</evidence>
<accession>A0ABW7MLB5</accession>
<proteinExistence type="predicted"/>
<evidence type="ECO:0000259" key="2">
    <source>
        <dbReference type="Pfam" id="PF20243"/>
    </source>
</evidence>
<feature type="chain" id="PRO_5045734348" evidence="1">
    <location>
        <begin position="20"/>
        <end position="259"/>
    </location>
</feature>
<comment type="caution">
    <text evidence="3">The sequence shown here is derived from an EMBL/GenBank/DDBJ whole genome shotgun (WGS) entry which is preliminary data.</text>
</comment>